<evidence type="ECO:0000313" key="3">
    <source>
        <dbReference type="Proteomes" id="UP001417504"/>
    </source>
</evidence>
<feature type="transmembrane region" description="Helical" evidence="1">
    <location>
        <begin position="12"/>
        <end position="33"/>
    </location>
</feature>
<protein>
    <recommendedName>
        <fullName evidence="4">Transmembrane Fragile-X-F-associated protein</fullName>
    </recommendedName>
</protein>
<keyword evidence="1" id="KW-1133">Transmembrane helix</keyword>
<evidence type="ECO:0008006" key="4">
    <source>
        <dbReference type="Google" id="ProtNLM"/>
    </source>
</evidence>
<keyword evidence="1" id="KW-0812">Transmembrane</keyword>
<dbReference type="Proteomes" id="UP001417504">
    <property type="component" value="Unassembled WGS sequence"/>
</dbReference>
<feature type="transmembrane region" description="Helical" evidence="1">
    <location>
        <begin position="124"/>
        <end position="147"/>
    </location>
</feature>
<evidence type="ECO:0000256" key="1">
    <source>
        <dbReference type="SAM" id="Phobius"/>
    </source>
</evidence>
<feature type="transmembrane region" description="Helical" evidence="1">
    <location>
        <begin position="203"/>
        <end position="223"/>
    </location>
</feature>
<name>A0AAP0EFC0_9MAGN</name>
<proteinExistence type="predicted"/>
<organism evidence="2 3">
    <name type="scientific">Stephania japonica</name>
    <dbReference type="NCBI Taxonomy" id="461633"/>
    <lineage>
        <taxon>Eukaryota</taxon>
        <taxon>Viridiplantae</taxon>
        <taxon>Streptophyta</taxon>
        <taxon>Embryophyta</taxon>
        <taxon>Tracheophyta</taxon>
        <taxon>Spermatophyta</taxon>
        <taxon>Magnoliopsida</taxon>
        <taxon>Ranunculales</taxon>
        <taxon>Menispermaceae</taxon>
        <taxon>Menispermoideae</taxon>
        <taxon>Cissampelideae</taxon>
        <taxon>Stephania</taxon>
    </lineage>
</organism>
<feature type="transmembrane region" description="Helical" evidence="1">
    <location>
        <begin position="314"/>
        <end position="335"/>
    </location>
</feature>
<keyword evidence="1" id="KW-0472">Membrane</keyword>
<gene>
    <name evidence="2" type="ORF">Sjap_024322</name>
</gene>
<reference evidence="2 3" key="1">
    <citation type="submission" date="2024-01" db="EMBL/GenBank/DDBJ databases">
        <title>Genome assemblies of Stephania.</title>
        <authorList>
            <person name="Yang L."/>
        </authorList>
    </citation>
    <scope>NUCLEOTIDE SEQUENCE [LARGE SCALE GENOMIC DNA]</scope>
    <source>
        <strain evidence="2">QJT</strain>
        <tissue evidence="2">Leaf</tissue>
    </source>
</reference>
<feature type="transmembrane region" description="Helical" evidence="1">
    <location>
        <begin position="176"/>
        <end position="197"/>
    </location>
</feature>
<evidence type="ECO:0000313" key="2">
    <source>
        <dbReference type="EMBL" id="KAK9091145.1"/>
    </source>
</evidence>
<dbReference type="EMBL" id="JBBNAE010000010">
    <property type="protein sequence ID" value="KAK9091145.1"/>
    <property type="molecule type" value="Genomic_DNA"/>
</dbReference>
<feature type="transmembrane region" description="Helical" evidence="1">
    <location>
        <begin position="53"/>
        <end position="77"/>
    </location>
</feature>
<dbReference type="PANTHER" id="PTHR46859">
    <property type="entry name" value="TRANSMEMBRANE FRAGILE-X-F-ASSOCIATED PROTEIN"/>
    <property type="match status" value="1"/>
</dbReference>
<comment type="caution">
    <text evidence="2">The sequence shown here is derived from an EMBL/GenBank/DDBJ whole genome shotgun (WGS) entry which is preliminary data.</text>
</comment>
<dbReference type="PANTHER" id="PTHR46859:SF6">
    <property type="entry name" value="TRANSMEMBRANE FRAGILE-X-F-ASSOCIATED PROTEIN"/>
    <property type="match status" value="1"/>
</dbReference>
<sequence>MIDRRVMSGRRIVRSVQALLAHGLLFVFTILLVSKLDRAVSYSWWSVSISPFVNSSSLFTSVVLLIFVPLWLFHLVVARGRFSVPAPLIPYDRHWAPCHAIVATPLLVSFELLLCVYLESMYAYGFAAVNLKIVFLPLLALELIIFIDNFRMCRALLPGDDESMNDEAIRETLPHFWITISMVFFVAATIFMLLKLSGDIGSLGWWDLFINFGIAECFAFLVCTKWSNPMIHRNCCSNEATSSSMSIRSLSGRSLDMITSSMFSSEEDEDRESMCTLQDIGGHVMKIPLVCFQVMLCMYLEGTPATFRHLPLPVLFSPIFLLQVLGTFYAFLRLVEKITFFLRNETGSERYLAISSRAHDCFGFLYHGSRLLGWWSIDEGSREEQAQIYHSGVDGYNTFVGYPPEIVKKMPKKDLTEEVWRLQTALGQQSEVTKFRQQEFEKLQNPALVPTSVRNAPSAECPLRSVCSYMMYRFQRFQAPIETRRRVKKFSQAYDRGEDQMLGNSHGSIDVLTGVETF</sequence>
<feature type="transmembrane region" description="Helical" evidence="1">
    <location>
        <begin position="98"/>
        <end position="118"/>
    </location>
</feature>
<accession>A0AAP0EFC0</accession>
<dbReference type="Pfam" id="PF10269">
    <property type="entry name" value="Tmemb_185A"/>
    <property type="match status" value="1"/>
</dbReference>
<dbReference type="InterPro" id="IPR019396">
    <property type="entry name" value="TM_Fragile-X-F-assoc"/>
</dbReference>
<keyword evidence="3" id="KW-1185">Reference proteome</keyword>
<dbReference type="AlphaFoldDB" id="A0AAP0EFC0"/>